<evidence type="ECO:0000313" key="2">
    <source>
        <dbReference type="Proteomes" id="UP001497700"/>
    </source>
</evidence>
<evidence type="ECO:0000313" key="1">
    <source>
        <dbReference type="EMBL" id="KAI4862907.1"/>
    </source>
</evidence>
<gene>
    <name evidence="1" type="ORF">F4820DRAFT_395698</name>
</gene>
<proteinExistence type="predicted"/>
<protein>
    <submittedName>
        <fullName evidence="1">Uncharacterized protein</fullName>
    </submittedName>
</protein>
<comment type="caution">
    <text evidence="1">The sequence shown here is derived from an EMBL/GenBank/DDBJ whole genome shotgun (WGS) entry which is preliminary data.</text>
</comment>
<keyword evidence="2" id="KW-1185">Reference proteome</keyword>
<dbReference type="Proteomes" id="UP001497700">
    <property type="component" value="Unassembled WGS sequence"/>
</dbReference>
<organism evidence="1 2">
    <name type="scientific">Hypoxylon rubiginosum</name>
    <dbReference type="NCBI Taxonomy" id="110542"/>
    <lineage>
        <taxon>Eukaryota</taxon>
        <taxon>Fungi</taxon>
        <taxon>Dikarya</taxon>
        <taxon>Ascomycota</taxon>
        <taxon>Pezizomycotina</taxon>
        <taxon>Sordariomycetes</taxon>
        <taxon>Xylariomycetidae</taxon>
        <taxon>Xylariales</taxon>
        <taxon>Hypoxylaceae</taxon>
        <taxon>Hypoxylon</taxon>
    </lineage>
</organism>
<dbReference type="EMBL" id="MU393516">
    <property type="protein sequence ID" value="KAI4862907.1"/>
    <property type="molecule type" value="Genomic_DNA"/>
</dbReference>
<accession>A0ACB9YUI2</accession>
<name>A0ACB9YUI2_9PEZI</name>
<sequence length="356" mass="37905">MHPGSYLFLITALAGLLVLGNSKFSVDLCPLYHLSEITDDSKTNTHDLKFVAMCSNTGKEYQMSSLNITECINNNQAKLTDADQQNPYPGPFSGSCIGCGIATTKDDGDNDDAWRLSLRCQCAYKDRPDNFQPTDITLDDIIDVSDTGFVTCDGMDDEVINGDPVSAPPNFPLDAGMTTSTSTSTTTSPPSTLTVTTTEKTTVTNTTPAPSSVCPSPASVTVTKTHKKVKTKTKTETETETETKKKTKTKTKTKTETETATKKFTETALINVQVTVFTATVYTTPPPSLLIRASLQTTVKAILTTITVPAQPTIIQVPEPIVPAPEPAAPAPGPPVITSVTFVQAPEPPAVPEGAI</sequence>
<reference evidence="1 2" key="1">
    <citation type="journal article" date="2022" name="New Phytol.">
        <title>Ecological generalism drives hyperdiversity of secondary metabolite gene clusters in xylarialean endophytes.</title>
        <authorList>
            <person name="Franco M.E.E."/>
            <person name="Wisecaver J.H."/>
            <person name="Arnold A.E."/>
            <person name="Ju Y.M."/>
            <person name="Slot J.C."/>
            <person name="Ahrendt S."/>
            <person name="Moore L.P."/>
            <person name="Eastman K.E."/>
            <person name="Scott K."/>
            <person name="Konkel Z."/>
            <person name="Mondo S.J."/>
            <person name="Kuo A."/>
            <person name="Hayes R.D."/>
            <person name="Haridas S."/>
            <person name="Andreopoulos B."/>
            <person name="Riley R."/>
            <person name="LaButti K."/>
            <person name="Pangilinan J."/>
            <person name="Lipzen A."/>
            <person name="Amirebrahimi M."/>
            <person name="Yan J."/>
            <person name="Adam C."/>
            <person name="Keymanesh K."/>
            <person name="Ng V."/>
            <person name="Louie K."/>
            <person name="Northen T."/>
            <person name="Drula E."/>
            <person name="Henrissat B."/>
            <person name="Hsieh H.M."/>
            <person name="Youens-Clark K."/>
            <person name="Lutzoni F."/>
            <person name="Miadlikowska J."/>
            <person name="Eastwood D.C."/>
            <person name="Hamelin R.C."/>
            <person name="Grigoriev I.V."/>
            <person name="U'Ren J.M."/>
        </authorList>
    </citation>
    <scope>NUCLEOTIDE SEQUENCE [LARGE SCALE GENOMIC DNA]</scope>
    <source>
        <strain evidence="1 2">CBS 119005</strain>
    </source>
</reference>